<dbReference type="KEGG" id="mant:BHD05_10915"/>
<gene>
    <name evidence="1" type="ORF">BHD05_10915</name>
</gene>
<dbReference type="EMBL" id="CP017146">
    <property type="protein sequence ID" value="QHO70077.1"/>
    <property type="molecule type" value="Genomic_DNA"/>
</dbReference>
<proteinExistence type="predicted"/>
<evidence type="ECO:0000313" key="2">
    <source>
        <dbReference type="Proteomes" id="UP000464507"/>
    </source>
</evidence>
<name>A0A7L5AID3_9MICO</name>
<evidence type="ECO:0000313" key="1">
    <source>
        <dbReference type="EMBL" id="QHO70077.1"/>
    </source>
</evidence>
<protein>
    <submittedName>
        <fullName evidence="1">Uncharacterized protein</fullName>
    </submittedName>
</protein>
<keyword evidence="2" id="KW-1185">Reference proteome</keyword>
<sequence>MTEFCSDFTLAGGDASTVGPLELSLPKDQLQDEIRVKLHAMDERDPPIAIAQVWANYEDYFTGAQLALSEQSSGTTLDDDVIQTGLELYPQSRVVRNFYLTNCAADPDPDRP</sequence>
<accession>A0A7L5AID3</accession>
<organism evidence="1 2">
    <name type="scientific">Marisediminicola antarctica</name>
    <dbReference type="NCBI Taxonomy" id="674079"/>
    <lineage>
        <taxon>Bacteria</taxon>
        <taxon>Bacillati</taxon>
        <taxon>Actinomycetota</taxon>
        <taxon>Actinomycetes</taxon>
        <taxon>Micrococcales</taxon>
        <taxon>Microbacteriaceae</taxon>
        <taxon>Marisediminicola</taxon>
    </lineage>
</organism>
<dbReference type="Proteomes" id="UP000464507">
    <property type="component" value="Chromosome"/>
</dbReference>
<dbReference type="RefSeq" id="WP_161886460.1">
    <property type="nucleotide sequence ID" value="NZ_CP017146.1"/>
</dbReference>
<dbReference type="AlphaFoldDB" id="A0A7L5AID3"/>
<reference evidence="1 2" key="1">
    <citation type="submission" date="2016-09" db="EMBL/GenBank/DDBJ databases">
        <title>Complete genome sequence of microbes from the polar regions.</title>
        <authorList>
            <person name="Liao L."/>
            <person name="Chen B."/>
        </authorList>
    </citation>
    <scope>NUCLEOTIDE SEQUENCE [LARGE SCALE GENOMIC DNA]</scope>
    <source>
        <strain evidence="1 2">ZS314</strain>
    </source>
</reference>